<proteinExistence type="predicted"/>
<organism evidence="5 6">
    <name type="scientific">Jatropha curcas</name>
    <name type="common">Barbados nut</name>
    <dbReference type="NCBI Taxonomy" id="180498"/>
    <lineage>
        <taxon>Eukaryota</taxon>
        <taxon>Viridiplantae</taxon>
        <taxon>Streptophyta</taxon>
        <taxon>Embryophyta</taxon>
        <taxon>Tracheophyta</taxon>
        <taxon>Spermatophyta</taxon>
        <taxon>Magnoliopsida</taxon>
        <taxon>eudicotyledons</taxon>
        <taxon>Gunneridae</taxon>
        <taxon>Pentapetalae</taxon>
        <taxon>rosids</taxon>
        <taxon>fabids</taxon>
        <taxon>Malpighiales</taxon>
        <taxon>Euphorbiaceae</taxon>
        <taxon>Crotonoideae</taxon>
        <taxon>Jatropheae</taxon>
        <taxon>Jatropha</taxon>
    </lineage>
</organism>
<keyword evidence="3" id="KW-0934">Plastid</keyword>
<evidence type="ECO:0000256" key="1">
    <source>
        <dbReference type="ARBA" id="ARBA00004229"/>
    </source>
</evidence>
<dbReference type="InterPro" id="IPR044673">
    <property type="entry name" value="DCL-like"/>
</dbReference>
<reference evidence="5 6" key="1">
    <citation type="journal article" date="2014" name="PLoS ONE">
        <title>Global Analysis of Gene Expression Profiles in Physic Nut (Jatropha curcas L.) Seedlings Exposed to Salt Stress.</title>
        <authorList>
            <person name="Zhang L."/>
            <person name="Zhang C."/>
            <person name="Wu P."/>
            <person name="Chen Y."/>
            <person name="Li M."/>
            <person name="Jiang H."/>
            <person name="Wu G."/>
        </authorList>
    </citation>
    <scope>NUCLEOTIDE SEQUENCE [LARGE SCALE GENOMIC DNA]</scope>
    <source>
        <strain evidence="6">cv. GZQX0401</strain>
        <tissue evidence="5">Young leaves</tissue>
    </source>
</reference>
<dbReference type="Gene3D" id="3.10.450.40">
    <property type="match status" value="1"/>
</dbReference>
<sequence length="196" mass="22938">MAAPLLLRGIPLLRLRHNHHRLAVRILSPLRQSWCSAADSTRLDEEVTTAEKSTAVLSARDPSNYPIWDDPDYRKWKDKEDEILRDIEPITCLTKEILHSDRYLDGERLTADDEKLVVEKLLTYHPNSEDKIGSGLDSIMVDRHPQFRHSRCLFVVRTDGGWIDFSYQKCLRAYIRDKYPTYAERFIREHFKRGSG</sequence>
<keyword evidence="4" id="KW-0809">Transit peptide</keyword>
<evidence type="ECO:0000313" key="5">
    <source>
        <dbReference type="EMBL" id="KDP41687.1"/>
    </source>
</evidence>
<dbReference type="EMBL" id="KK914318">
    <property type="protein sequence ID" value="KDP41687.1"/>
    <property type="molecule type" value="Genomic_DNA"/>
</dbReference>
<gene>
    <name evidence="5" type="ORF">JCGZ_16094</name>
</gene>
<dbReference type="AlphaFoldDB" id="A0A067KZT4"/>
<evidence type="ECO:0000313" key="6">
    <source>
        <dbReference type="Proteomes" id="UP000027138"/>
    </source>
</evidence>
<evidence type="ECO:0000256" key="4">
    <source>
        <dbReference type="ARBA" id="ARBA00022946"/>
    </source>
</evidence>
<dbReference type="PANTHER" id="PTHR33415">
    <property type="entry name" value="PROTEIN EMBRYO DEFECTIVE 514"/>
    <property type="match status" value="1"/>
</dbReference>
<dbReference type="GO" id="GO:0009507">
    <property type="term" value="C:chloroplast"/>
    <property type="evidence" value="ECO:0007669"/>
    <property type="project" value="UniProtKB-SubCell"/>
</dbReference>
<comment type="subcellular location">
    <subcellularLocation>
        <location evidence="1">Plastid</location>
        <location evidence="1">Chloroplast</location>
    </subcellularLocation>
</comment>
<dbReference type="GO" id="GO:1901259">
    <property type="term" value="P:chloroplast rRNA processing"/>
    <property type="evidence" value="ECO:0007669"/>
    <property type="project" value="UniProtKB-ARBA"/>
</dbReference>
<dbReference type="Pfam" id="PF11523">
    <property type="entry name" value="DUF3223"/>
    <property type="match status" value="1"/>
</dbReference>
<dbReference type="PANTHER" id="PTHR33415:SF4">
    <property type="entry name" value="DCL PROTEIN (DUF3223)"/>
    <property type="match status" value="1"/>
</dbReference>
<evidence type="ECO:0000256" key="3">
    <source>
        <dbReference type="ARBA" id="ARBA00022640"/>
    </source>
</evidence>
<keyword evidence="2" id="KW-0150">Chloroplast</keyword>
<dbReference type="FunFam" id="3.10.450.40:FF:000008">
    <property type="entry name" value="Protein DCL, chloroplastic"/>
    <property type="match status" value="1"/>
</dbReference>
<name>A0A067KZT4_JATCU</name>
<dbReference type="OrthoDB" id="695233at2759"/>
<protein>
    <submittedName>
        <fullName evidence="5">Uncharacterized protein</fullName>
    </submittedName>
</protein>
<evidence type="ECO:0000256" key="2">
    <source>
        <dbReference type="ARBA" id="ARBA00022528"/>
    </source>
</evidence>
<dbReference type="Proteomes" id="UP000027138">
    <property type="component" value="Unassembled WGS sequence"/>
</dbReference>
<accession>A0A067KZT4</accession>
<dbReference type="GO" id="GO:0009658">
    <property type="term" value="P:chloroplast organization"/>
    <property type="evidence" value="ECO:0007669"/>
    <property type="project" value="TreeGrafter"/>
</dbReference>
<keyword evidence="6" id="KW-1185">Reference proteome</keyword>